<dbReference type="AlphaFoldDB" id="A0A820KLE3"/>
<protein>
    <submittedName>
        <fullName evidence="1">Uncharacterized protein</fullName>
    </submittedName>
</protein>
<comment type="caution">
    <text evidence="1">The sequence shown here is derived from an EMBL/GenBank/DDBJ whole genome shotgun (WGS) entry which is preliminary data.</text>
</comment>
<evidence type="ECO:0000313" key="2">
    <source>
        <dbReference type="Proteomes" id="UP000663874"/>
    </source>
</evidence>
<dbReference type="EMBL" id="CAJOBE010046512">
    <property type="protein sequence ID" value="CAF4343707.1"/>
    <property type="molecule type" value="Genomic_DNA"/>
</dbReference>
<dbReference type="Proteomes" id="UP000663874">
    <property type="component" value="Unassembled WGS sequence"/>
</dbReference>
<feature type="non-terminal residue" evidence="1">
    <location>
        <position position="1"/>
    </location>
</feature>
<gene>
    <name evidence="1" type="ORF">FNK824_LOCUS42104</name>
</gene>
<accession>A0A820KLE3</accession>
<evidence type="ECO:0000313" key="1">
    <source>
        <dbReference type="EMBL" id="CAF4343707.1"/>
    </source>
</evidence>
<name>A0A820KLE3_9BILA</name>
<organism evidence="1 2">
    <name type="scientific">Rotaria sordida</name>
    <dbReference type="NCBI Taxonomy" id="392033"/>
    <lineage>
        <taxon>Eukaryota</taxon>
        <taxon>Metazoa</taxon>
        <taxon>Spiralia</taxon>
        <taxon>Gnathifera</taxon>
        <taxon>Rotifera</taxon>
        <taxon>Eurotatoria</taxon>
        <taxon>Bdelloidea</taxon>
        <taxon>Philodinida</taxon>
        <taxon>Philodinidae</taxon>
        <taxon>Rotaria</taxon>
    </lineage>
</organism>
<proteinExistence type="predicted"/>
<reference evidence="1" key="1">
    <citation type="submission" date="2021-02" db="EMBL/GenBank/DDBJ databases">
        <authorList>
            <person name="Nowell W R."/>
        </authorList>
    </citation>
    <scope>NUCLEOTIDE SEQUENCE</scope>
</reference>
<sequence>LMKLQNLMKEILEDKLIKQLSVMKNNPQLINSEELDEIEQNLKQIKVIFI</sequence>